<dbReference type="InterPro" id="IPR054188">
    <property type="entry name" value="DUF6893"/>
</dbReference>
<name>A0A1G9AQ35_9ACTN</name>
<proteinExistence type="predicted"/>
<dbReference type="EMBL" id="FNFB01000006">
    <property type="protein sequence ID" value="SDK28914.1"/>
    <property type="molecule type" value="Genomic_DNA"/>
</dbReference>
<dbReference type="Proteomes" id="UP000198683">
    <property type="component" value="Unassembled WGS sequence"/>
</dbReference>
<evidence type="ECO:0000313" key="2">
    <source>
        <dbReference type="Proteomes" id="UP000198683"/>
    </source>
</evidence>
<sequence>MRKSRVVKLLVLCGLAAIVAHQWPEIHRYLKISRM</sequence>
<organism evidence="1 2">
    <name type="scientific">Nonomuraea maritima</name>
    <dbReference type="NCBI Taxonomy" id="683260"/>
    <lineage>
        <taxon>Bacteria</taxon>
        <taxon>Bacillati</taxon>
        <taxon>Actinomycetota</taxon>
        <taxon>Actinomycetes</taxon>
        <taxon>Streptosporangiales</taxon>
        <taxon>Streptosporangiaceae</taxon>
        <taxon>Nonomuraea</taxon>
    </lineage>
</organism>
<reference evidence="1 2" key="1">
    <citation type="submission" date="2016-10" db="EMBL/GenBank/DDBJ databases">
        <authorList>
            <person name="de Groot N.N."/>
        </authorList>
    </citation>
    <scope>NUCLEOTIDE SEQUENCE [LARGE SCALE GENOMIC DNA]</scope>
    <source>
        <strain evidence="1 2">CGMCC 4.5681</strain>
    </source>
</reference>
<dbReference type="AlphaFoldDB" id="A0A1G9AQ35"/>
<accession>A0A1G9AQ35</accession>
<gene>
    <name evidence="1" type="ORF">SAMN05421874_106280</name>
</gene>
<protein>
    <submittedName>
        <fullName evidence="1">Uncharacterized protein</fullName>
    </submittedName>
</protein>
<dbReference type="RefSeq" id="WP_393494639.1">
    <property type="nucleotide sequence ID" value="NZ_FNFB01000006.1"/>
</dbReference>
<keyword evidence="2" id="KW-1185">Reference proteome</keyword>
<dbReference type="Pfam" id="PF21833">
    <property type="entry name" value="DUF6893"/>
    <property type="match status" value="1"/>
</dbReference>
<evidence type="ECO:0000313" key="1">
    <source>
        <dbReference type="EMBL" id="SDK28914.1"/>
    </source>
</evidence>